<evidence type="ECO:0000313" key="4">
    <source>
        <dbReference type="Proteomes" id="UP000801492"/>
    </source>
</evidence>
<keyword evidence="4" id="KW-1185">Reference proteome</keyword>
<organism evidence="3 4">
    <name type="scientific">Ignelater luminosus</name>
    <name type="common">Cucubano</name>
    <name type="synonym">Pyrophorus luminosus</name>
    <dbReference type="NCBI Taxonomy" id="2038154"/>
    <lineage>
        <taxon>Eukaryota</taxon>
        <taxon>Metazoa</taxon>
        <taxon>Ecdysozoa</taxon>
        <taxon>Arthropoda</taxon>
        <taxon>Hexapoda</taxon>
        <taxon>Insecta</taxon>
        <taxon>Pterygota</taxon>
        <taxon>Neoptera</taxon>
        <taxon>Endopterygota</taxon>
        <taxon>Coleoptera</taxon>
        <taxon>Polyphaga</taxon>
        <taxon>Elateriformia</taxon>
        <taxon>Elateroidea</taxon>
        <taxon>Elateridae</taxon>
        <taxon>Agrypninae</taxon>
        <taxon>Pyrophorini</taxon>
        <taxon>Ignelater</taxon>
    </lineage>
</organism>
<proteinExistence type="predicted"/>
<protein>
    <recommendedName>
        <fullName evidence="2">Ig-like domain-containing protein</fullName>
    </recommendedName>
</protein>
<feature type="transmembrane region" description="Helical" evidence="1">
    <location>
        <begin position="163"/>
        <end position="183"/>
    </location>
</feature>
<name>A0A8K0C6G7_IGNLU</name>
<dbReference type="OrthoDB" id="6377396at2759"/>
<dbReference type="SMART" id="SM00409">
    <property type="entry name" value="IG"/>
    <property type="match status" value="1"/>
</dbReference>
<dbReference type="Gene3D" id="2.60.40.10">
    <property type="entry name" value="Immunoglobulins"/>
    <property type="match status" value="1"/>
</dbReference>
<accession>A0A8K0C6G7</accession>
<keyword evidence="1" id="KW-1133">Transmembrane helix</keyword>
<dbReference type="InterPro" id="IPR013783">
    <property type="entry name" value="Ig-like_fold"/>
</dbReference>
<evidence type="ECO:0000313" key="3">
    <source>
        <dbReference type="EMBL" id="KAF2881349.1"/>
    </source>
</evidence>
<sequence>MSLGINLTVTDFLMQKDEHATYKWPNTAKIKGPPEVYIREGSPVTFTCEILASTPLSAAPVTQSPLLSTKANIYWLHDSKQISFDSSRGGISVETDYRNSNSISRLRLAAVSPKDGGMYTCTQASAKPGTVRLVVVEAEHTEAMQRDAPHSSSFSFRRPCFHFILYVKVFIFIKICTFCNIFCTL</sequence>
<comment type="caution">
    <text evidence="3">The sequence shown here is derived from an EMBL/GenBank/DDBJ whole genome shotgun (WGS) entry which is preliminary data.</text>
</comment>
<gene>
    <name evidence="3" type="ORF">ILUMI_24828</name>
</gene>
<dbReference type="InterPro" id="IPR036179">
    <property type="entry name" value="Ig-like_dom_sf"/>
</dbReference>
<dbReference type="InterPro" id="IPR037448">
    <property type="entry name" value="Zig-8"/>
</dbReference>
<dbReference type="Proteomes" id="UP000801492">
    <property type="component" value="Unassembled WGS sequence"/>
</dbReference>
<dbReference type="GO" id="GO:0050808">
    <property type="term" value="P:synapse organization"/>
    <property type="evidence" value="ECO:0007669"/>
    <property type="project" value="TreeGrafter"/>
</dbReference>
<dbReference type="PANTHER" id="PTHR23279">
    <property type="entry name" value="DEFECTIVE PROBOSCIS EXTENSION RESPONSE DPR -RELATED"/>
    <property type="match status" value="1"/>
</dbReference>
<dbReference type="PANTHER" id="PTHR23279:SF41">
    <property type="entry name" value="DEFECTIVE PROBOSCIS EXTENSION RESPONSE 4-RELATED"/>
    <property type="match status" value="1"/>
</dbReference>
<keyword evidence="1" id="KW-0472">Membrane</keyword>
<dbReference type="AlphaFoldDB" id="A0A8K0C6G7"/>
<dbReference type="SUPFAM" id="SSF48726">
    <property type="entry name" value="Immunoglobulin"/>
    <property type="match status" value="1"/>
</dbReference>
<dbReference type="InterPro" id="IPR003599">
    <property type="entry name" value="Ig_sub"/>
</dbReference>
<evidence type="ECO:0000256" key="1">
    <source>
        <dbReference type="SAM" id="Phobius"/>
    </source>
</evidence>
<dbReference type="GO" id="GO:0032589">
    <property type="term" value="C:neuron projection membrane"/>
    <property type="evidence" value="ECO:0007669"/>
    <property type="project" value="TreeGrafter"/>
</dbReference>
<dbReference type="EMBL" id="VTPC01090751">
    <property type="protein sequence ID" value="KAF2881349.1"/>
    <property type="molecule type" value="Genomic_DNA"/>
</dbReference>
<reference evidence="3" key="1">
    <citation type="submission" date="2019-08" db="EMBL/GenBank/DDBJ databases">
        <title>The genome of the North American firefly Photinus pyralis.</title>
        <authorList>
            <consortium name="Photinus pyralis genome working group"/>
            <person name="Fallon T.R."/>
            <person name="Sander Lower S.E."/>
            <person name="Weng J.-K."/>
        </authorList>
    </citation>
    <scope>NUCLEOTIDE SEQUENCE</scope>
    <source>
        <strain evidence="3">TRF0915ILg1</strain>
        <tissue evidence="3">Whole body</tissue>
    </source>
</reference>
<evidence type="ECO:0000259" key="2">
    <source>
        <dbReference type="PROSITE" id="PS50835"/>
    </source>
</evidence>
<keyword evidence="1" id="KW-0812">Transmembrane</keyword>
<dbReference type="InterPro" id="IPR007110">
    <property type="entry name" value="Ig-like_dom"/>
</dbReference>
<dbReference type="PROSITE" id="PS50835">
    <property type="entry name" value="IG_LIKE"/>
    <property type="match status" value="1"/>
</dbReference>
<feature type="domain" description="Ig-like" evidence="2">
    <location>
        <begin position="25"/>
        <end position="137"/>
    </location>
</feature>